<dbReference type="InterPro" id="IPR024459">
    <property type="entry name" value="Acb1-like_N"/>
</dbReference>
<protein>
    <submittedName>
        <fullName evidence="3">DUF1073 domain-containing protein</fullName>
    </submittedName>
</protein>
<organism evidence="3 4">
    <name type="scientific">Vibrio casei</name>
    <dbReference type="NCBI Taxonomy" id="673372"/>
    <lineage>
        <taxon>Bacteria</taxon>
        <taxon>Pseudomonadati</taxon>
        <taxon>Pseudomonadota</taxon>
        <taxon>Gammaproteobacteria</taxon>
        <taxon>Vibrionales</taxon>
        <taxon>Vibrionaceae</taxon>
        <taxon>Vibrio</taxon>
    </lineage>
</organism>
<dbReference type="GeneID" id="303189628"/>
<dbReference type="EMBL" id="QPGL01000002">
    <property type="protein sequence ID" value="RCS70165.1"/>
    <property type="molecule type" value="Genomic_DNA"/>
</dbReference>
<feature type="domain" description="Anti-CBASS protein Acb1-like N-terminal" evidence="2">
    <location>
        <begin position="60"/>
        <end position="406"/>
    </location>
</feature>
<proteinExistence type="predicted"/>
<gene>
    <name evidence="3" type="ORF">CIK83_11925</name>
</gene>
<dbReference type="Pfam" id="PF06381">
    <property type="entry name" value="Phage_portal_3"/>
    <property type="match status" value="1"/>
</dbReference>
<evidence type="ECO:0000313" key="3">
    <source>
        <dbReference type="EMBL" id="RCS70165.1"/>
    </source>
</evidence>
<keyword evidence="4" id="KW-1185">Reference proteome</keyword>
<evidence type="ECO:0000259" key="2">
    <source>
        <dbReference type="Pfam" id="PF06381"/>
    </source>
</evidence>
<feature type="region of interest" description="Disordered" evidence="1">
    <location>
        <begin position="423"/>
        <end position="461"/>
    </location>
</feature>
<evidence type="ECO:0000256" key="1">
    <source>
        <dbReference type="SAM" id="MobiDB-lite"/>
    </source>
</evidence>
<dbReference type="Proteomes" id="UP000252479">
    <property type="component" value="Unassembled WGS sequence"/>
</dbReference>
<comment type="caution">
    <text evidence="3">The sequence shown here is derived from an EMBL/GenBank/DDBJ whole genome shotgun (WGS) entry which is preliminary data.</text>
</comment>
<reference evidence="3 4" key="1">
    <citation type="journal article" date="2017" name="Elife">
        <title>Extensive horizontal gene transfer in cheese-associated bacteria.</title>
        <authorList>
            <person name="Bonham K.S."/>
            <person name="Wolfe B.E."/>
            <person name="Dutton R.J."/>
        </authorList>
    </citation>
    <scope>NUCLEOTIDE SEQUENCE [LARGE SCALE GENOMIC DNA]</scope>
    <source>
        <strain evidence="3 4">JB196</strain>
    </source>
</reference>
<dbReference type="RefSeq" id="WP_086959695.1">
    <property type="nucleotide sequence ID" value="NZ_FUKS01000013.1"/>
</dbReference>
<evidence type="ECO:0000313" key="4">
    <source>
        <dbReference type="Proteomes" id="UP000252479"/>
    </source>
</evidence>
<dbReference type="AlphaFoldDB" id="A0A368LHR4"/>
<feature type="compositionally biased region" description="Basic and acidic residues" evidence="1">
    <location>
        <begin position="449"/>
        <end position="461"/>
    </location>
</feature>
<name>A0A368LHR4_9VIBR</name>
<accession>A0A368LHR4</accession>
<sequence>MNNLQLAVNHAVSLMGNSGGGYDAIGRSRMALMNPGMDHKRSTAWCEYGWKENLTFVDMYSAYRRGGLAFAAVTKLIGKCWSSYPDIVEGDEANESTKLTDWEKQTKKTLNKRFWKVFAEADKRRLVGRYSGILIHVKDSEKWNQPVTKKGVGIEKLTAAWANCIKPKEFESNINSTNYGQPKMWSYTESLSNGGSRTTDIHPDRVFIVGDYTLDAIGFLEPGYNALTNIEKVEGGSGESFLKNAARQLNINFNEKIDFNNLASMYGVSVSELQDKFNEVAVEINRGNDVVMTTQGADVTPLVSNVPDPTPTYTINLQTFSASVDIPGRILVGNQQAERSSTEDNKYFNVRSQSRREMELSQEIEDFVDKLITIGEVKAKEFSVVWDDLTESEQSEKLNNANLMSDINDKAITTGQPIFEDNEIRTAAGYESKEDVKPLPDAGPDGENNDGKETKESSSTS</sequence>